<dbReference type="EMBL" id="AP023096">
    <property type="protein sequence ID" value="BCE62514.1"/>
    <property type="molecule type" value="Genomic_DNA"/>
</dbReference>
<gene>
    <name evidence="1" type="ORF">XF1B_13170</name>
    <name evidence="2" type="ORF">XF4B_12370</name>
    <name evidence="3" type="ORF">XF6B_13130</name>
</gene>
<protein>
    <submittedName>
        <fullName evidence="3">Uncharacterized protein</fullName>
    </submittedName>
</protein>
<reference evidence="3" key="3">
    <citation type="submission" date="2020-05" db="EMBL/GenBank/DDBJ databases">
        <title>Complete genome sequence of Bradyrhizobium diazoefficiens XF6 isolated from soybean nodule.</title>
        <authorList>
            <person name="Noda R."/>
            <person name="Kakizaki K."/>
            <person name="Minamisawa K."/>
        </authorList>
    </citation>
    <scope>NUCLEOTIDE SEQUENCE</scope>
    <source>
        <strain evidence="3">XF6</strain>
    </source>
</reference>
<reference evidence="2" key="2">
    <citation type="submission" date="2020-05" db="EMBL/GenBank/DDBJ databases">
        <title>Complete genome sequence of Bradyrhizobium diazoefficiens XF4 isolated from soybean nodule.</title>
        <authorList>
            <person name="Noda R."/>
            <person name="Kakizaki K."/>
            <person name="Minamisawa K."/>
        </authorList>
    </citation>
    <scope>NUCLEOTIDE SEQUENCE</scope>
    <source>
        <strain evidence="2">XF4</strain>
    </source>
</reference>
<dbReference type="AlphaFoldDB" id="A0A810ADI7"/>
<accession>A0A810ADI7</accession>
<name>A0A810ADI7_9BRAD</name>
<proteinExistence type="predicted"/>
<sequence length="39" mass="4556">MTMAAQEQQLAERQALARWPEARINKQLQTALHALIRLR</sequence>
<evidence type="ECO:0000313" key="2">
    <source>
        <dbReference type="EMBL" id="BCE44888.1"/>
    </source>
</evidence>
<organism evidence="3">
    <name type="scientific">Bradyrhizobium diazoefficiens</name>
    <dbReference type="NCBI Taxonomy" id="1355477"/>
    <lineage>
        <taxon>Bacteria</taxon>
        <taxon>Pseudomonadati</taxon>
        <taxon>Pseudomonadota</taxon>
        <taxon>Alphaproteobacteria</taxon>
        <taxon>Hyphomicrobiales</taxon>
        <taxon>Nitrobacteraceae</taxon>
        <taxon>Bradyrhizobium</taxon>
    </lineage>
</organism>
<evidence type="ECO:0000313" key="1">
    <source>
        <dbReference type="EMBL" id="BCE18636.1"/>
    </source>
</evidence>
<dbReference type="EMBL" id="AP023094">
    <property type="protein sequence ID" value="BCE44888.1"/>
    <property type="molecule type" value="Genomic_DNA"/>
</dbReference>
<reference evidence="1" key="1">
    <citation type="submission" date="2020-05" db="EMBL/GenBank/DDBJ databases">
        <title>Complete genome sequence of Bradyrhizobium diazoefficiens XF1 isolated from soybean nodule.</title>
        <authorList>
            <person name="Noda R."/>
            <person name="Kakizaki K."/>
            <person name="Minamisawa K."/>
        </authorList>
    </citation>
    <scope>NUCLEOTIDE SEQUENCE</scope>
    <source>
        <strain evidence="1">XF1</strain>
    </source>
</reference>
<dbReference type="EMBL" id="AP023091">
    <property type="protein sequence ID" value="BCE18636.1"/>
    <property type="molecule type" value="Genomic_DNA"/>
</dbReference>
<evidence type="ECO:0000313" key="3">
    <source>
        <dbReference type="EMBL" id="BCE62514.1"/>
    </source>
</evidence>